<evidence type="ECO:0000313" key="2">
    <source>
        <dbReference type="Proteomes" id="UP000309450"/>
    </source>
</evidence>
<evidence type="ECO:0008006" key="3">
    <source>
        <dbReference type="Google" id="ProtNLM"/>
    </source>
</evidence>
<dbReference type="Proteomes" id="UP000309450">
    <property type="component" value="Unassembled WGS sequence"/>
</dbReference>
<accession>A0A4S3ML47</accession>
<dbReference type="EMBL" id="SSND01000005">
    <property type="protein sequence ID" value="THD81444.1"/>
    <property type="molecule type" value="Genomic_DNA"/>
</dbReference>
<evidence type="ECO:0000313" key="1">
    <source>
        <dbReference type="EMBL" id="THD81444.1"/>
    </source>
</evidence>
<reference evidence="1 2" key="1">
    <citation type="submission" date="2019-04" db="EMBL/GenBank/DDBJ databases">
        <title>Draft genome sequence of Gemmobacter aestuarii sp. nov.</title>
        <authorList>
            <person name="Hameed A."/>
            <person name="Lin S.-Y."/>
            <person name="Shahina M."/>
            <person name="Lai W.-A."/>
            <person name="Young C.-C."/>
        </authorList>
    </citation>
    <scope>NUCLEOTIDE SEQUENCE [LARGE SCALE GENOMIC DNA]</scope>
    <source>
        <strain evidence="1 2">CC-PW-75</strain>
    </source>
</reference>
<name>A0A4S3ML47_9RHOB</name>
<dbReference type="OrthoDB" id="7867068at2"/>
<protein>
    <recommendedName>
        <fullName evidence="3">SGNH/GDSL hydrolase family protein</fullName>
    </recommendedName>
</protein>
<dbReference type="AlphaFoldDB" id="A0A4S3ML47"/>
<gene>
    <name evidence="1" type="ORF">E7811_16120</name>
</gene>
<proteinExistence type="predicted"/>
<sequence length="226" mass="25251">MLPDVIILGDSHSNALMEGCEAHGLKAEMIRFSGNLWHGRRIVVHPEHGVWISKPKALQRQILDLRQKLGGRSILSPDVPVIGSFGFHLGRFAPMFGLQGHVTQRSEFEADPESLFVSSAYVREYVTGLRTSHVRLARHFDQQTNLVMVAPPFASNQPNMRTFYDFMLDWMRAVGLRVYDPNADLVKAGMALDPSYLLDDGRHGNGRYGAEVIGNMIAQGLIRRAA</sequence>
<organism evidence="1 2">
    <name type="scientific">Aliigemmobacter aestuarii</name>
    <dbReference type="NCBI Taxonomy" id="1445661"/>
    <lineage>
        <taxon>Bacteria</taxon>
        <taxon>Pseudomonadati</taxon>
        <taxon>Pseudomonadota</taxon>
        <taxon>Alphaproteobacteria</taxon>
        <taxon>Rhodobacterales</taxon>
        <taxon>Paracoccaceae</taxon>
        <taxon>Aliigemmobacter</taxon>
    </lineage>
</organism>
<comment type="caution">
    <text evidence="1">The sequence shown here is derived from an EMBL/GenBank/DDBJ whole genome shotgun (WGS) entry which is preliminary data.</text>
</comment>
<dbReference type="RefSeq" id="WP_136395702.1">
    <property type="nucleotide sequence ID" value="NZ_SSND01000005.1"/>
</dbReference>
<keyword evidence="2" id="KW-1185">Reference proteome</keyword>